<feature type="domain" description="SEA" evidence="2">
    <location>
        <begin position="1"/>
        <end position="68"/>
    </location>
</feature>
<feature type="domain" description="SEA" evidence="2">
    <location>
        <begin position="76"/>
        <end position="197"/>
    </location>
</feature>
<feature type="domain" description="SEA" evidence="2">
    <location>
        <begin position="344"/>
        <end position="465"/>
    </location>
</feature>
<dbReference type="SMART" id="SM00200">
    <property type="entry name" value="SEA"/>
    <property type="match status" value="4"/>
</dbReference>
<dbReference type="Pfam" id="PF01390">
    <property type="entry name" value="SEA"/>
    <property type="match status" value="6"/>
</dbReference>
<dbReference type="PANTHER" id="PTHR14672">
    <property type="entry name" value="MUCIN-16"/>
    <property type="match status" value="1"/>
</dbReference>
<dbReference type="PANTHER" id="PTHR14672:SF1">
    <property type="entry name" value="MUCIN-16"/>
    <property type="match status" value="1"/>
</dbReference>
<keyword evidence="1" id="KW-0472">Membrane</keyword>
<dbReference type="SUPFAM" id="SSF82671">
    <property type="entry name" value="SEA domain"/>
    <property type="match status" value="7"/>
</dbReference>
<evidence type="ECO:0000313" key="4">
    <source>
        <dbReference type="Proteomes" id="UP000050525"/>
    </source>
</evidence>
<dbReference type="InterPro" id="IPR036364">
    <property type="entry name" value="SEA_dom_sf"/>
</dbReference>
<dbReference type="FunFam" id="3.30.70.960:FF:000003">
    <property type="entry name" value="MUC16 isoform 1"/>
    <property type="match status" value="2"/>
</dbReference>
<reference evidence="3 4" key="1">
    <citation type="journal article" date="2012" name="Genome Biol.">
        <title>Sequencing three crocodilian genomes to illuminate the evolution of archosaurs and amniotes.</title>
        <authorList>
            <person name="St John J.A."/>
            <person name="Braun E.L."/>
            <person name="Isberg S.R."/>
            <person name="Miles L.G."/>
            <person name="Chong A.Y."/>
            <person name="Gongora J."/>
            <person name="Dalzell P."/>
            <person name="Moran C."/>
            <person name="Bed'hom B."/>
            <person name="Abzhanov A."/>
            <person name="Burgess S.C."/>
            <person name="Cooksey A.M."/>
            <person name="Castoe T.A."/>
            <person name="Crawford N.G."/>
            <person name="Densmore L.D."/>
            <person name="Drew J.C."/>
            <person name="Edwards S.V."/>
            <person name="Faircloth B.C."/>
            <person name="Fujita M.K."/>
            <person name="Greenwold M.J."/>
            <person name="Hoffmann F.G."/>
            <person name="Howard J.M."/>
            <person name="Iguchi T."/>
            <person name="Janes D.E."/>
            <person name="Khan S.Y."/>
            <person name="Kohno S."/>
            <person name="de Koning A.J."/>
            <person name="Lance S.L."/>
            <person name="McCarthy F.M."/>
            <person name="McCormack J.E."/>
            <person name="Merchant M.E."/>
            <person name="Peterson D.G."/>
            <person name="Pollock D.D."/>
            <person name="Pourmand N."/>
            <person name="Raney B.J."/>
            <person name="Roessler K.A."/>
            <person name="Sanford J.R."/>
            <person name="Sawyer R.H."/>
            <person name="Schmidt C.J."/>
            <person name="Triplett E.W."/>
            <person name="Tuberville T.D."/>
            <person name="Venegas-Anaya M."/>
            <person name="Howard J.T."/>
            <person name="Jarvis E.D."/>
            <person name="Guillette L.J.Jr."/>
            <person name="Glenn T.C."/>
            <person name="Green R.E."/>
            <person name="Ray D.A."/>
        </authorList>
    </citation>
    <scope>NUCLEOTIDE SEQUENCE [LARGE SCALE GENOMIC DNA]</scope>
    <source>
        <strain evidence="3">KSC_2009_1</strain>
    </source>
</reference>
<name>A0A151NWL1_ALLMI</name>
<keyword evidence="4" id="KW-1185">Reference proteome</keyword>
<dbReference type="AlphaFoldDB" id="A0A151NWL1"/>
<feature type="transmembrane region" description="Helical" evidence="1">
    <location>
        <begin position="880"/>
        <end position="905"/>
    </location>
</feature>
<dbReference type="Proteomes" id="UP000050525">
    <property type="component" value="Unassembled WGS sequence"/>
</dbReference>
<proteinExistence type="predicted"/>
<evidence type="ECO:0000259" key="2">
    <source>
        <dbReference type="PROSITE" id="PS50024"/>
    </source>
</evidence>
<protein>
    <submittedName>
        <fullName evidence="3">Mucin-16</fullName>
    </submittedName>
</protein>
<keyword evidence="1" id="KW-0812">Transmembrane</keyword>
<dbReference type="InterPro" id="IPR000082">
    <property type="entry name" value="SEA_dom"/>
</dbReference>
<organism evidence="3 4">
    <name type="scientific">Alligator mississippiensis</name>
    <name type="common">American alligator</name>
    <dbReference type="NCBI Taxonomy" id="8496"/>
    <lineage>
        <taxon>Eukaryota</taxon>
        <taxon>Metazoa</taxon>
        <taxon>Chordata</taxon>
        <taxon>Craniata</taxon>
        <taxon>Vertebrata</taxon>
        <taxon>Euteleostomi</taxon>
        <taxon>Archelosauria</taxon>
        <taxon>Archosauria</taxon>
        <taxon>Crocodylia</taxon>
        <taxon>Alligatoridae</taxon>
        <taxon>Alligatorinae</taxon>
        <taxon>Alligator</taxon>
    </lineage>
</organism>
<sequence>MAFRRDLETGTRNDIHVDAVCTYRRDSTSLKFDRVKVYQELSNKTEGITRLGPYNLNNTSLYVNAVRPATIPIPVKDERFTVNFTITNLLYSSEFQNPSSSKYNATRNTLAHMLDLLLKNSSIGPTHTGCTVVALRSVKNSDDTGVDAVCTYRHNPTASQFDTVKIYHELSNMTRGSTKLGPYTLDNNSLYVNAVNPDKETPLPRPEHSTLNFTLTNLRFTVDLGKLSSPKFSSTEKIMCHYIGLLLQKSSIGTDYIGCKVVAFRSVKNRDNTGVDAIFSYRNDPTAPRFDRMKVYRELRNMTDGITKLGFYTLDRKSLYVNGYNELSTSPPVIPPTTKSPTPTTQQFTLNFTITNLRFTPDLGRPGSPKFSTTEKIMRHFIEPLLQNNSTGPNYLGCKVDAFRPVKNRDNTAVDATCSYRNDPAARQFDRVKVYRKLSSMTKDITKLGHYSLDNRSLYVNGYNEVPGLYPSLTTRQSPMAGHFTLNLTLTNLRYTADLGVPGTQKFNSTQSMMKYYMDSLLRDSSIGPIYTGCKVMAFRSVRNSDDTGVDTLCSYKNNPSVAKFNKVEIYHELKSKTKGVTKLGIYTLEKNSLYVDGFHLSETATNNNPMPVAVGYQLGFKIINEKLTNPDPASSEYQKLLRDIQQKVNNMYHQSAVQDKFQYCNVTGLRIGSVVVDCHCFFKPAPNISNAVVERAFQDGTRNATANWLGASYQLQGISVDVLVTDSITGSYNLPSKYEKENFKLNFSITNLPYSPEMNDPNSLRHQSNKQQIEKELQDIFRKSTLKNYFIGCTVQNFRLISGKSYTGVDSTCVFTLDPYTRAFRKEDVYEEFKQLTHGLTELGSSYKLDTNSLFVNNYSPLNTMAGDANNSELSYWEIILICLAVLIGFILLLFLGFLIAFCLQRKGNMYEVQQGMYGIYFPHLDWRKMH</sequence>
<comment type="caution">
    <text evidence="3">The sequence shown here is derived from an EMBL/GenBank/DDBJ whole genome shotgun (WGS) entry which is preliminary data.</text>
</comment>
<dbReference type="InterPro" id="IPR028850">
    <property type="entry name" value="MUC16"/>
</dbReference>
<gene>
    <name evidence="3" type="primary">MUC16</name>
    <name evidence="3" type="ORF">Y1Q_0011872</name>
</gene>
<dbReference type="STRING" id="8496.A0A151NWL1"/>
<dbReference type="Gene3D" id="3.30.70.960">
    <property type="entry name" value="SEA domain"/>
    <property type="match status" value="7"/>
</dbReference>
<feature type="domain" description="SEA" evidence="2">
    <location>
        <begin position="740"/>
        <end position="862"/>
    </location>
</feature>
<feature type="domain" description="SEA" evidence="2">
    <location>
        <begin position="205"/>
        <end position="326"/>
    </location>
</feature>
<dbReference type="EMBL" id="AKHW03001665">
    <property type="protein sequence ID" value="KYO41154.1"/>
    <property type="molecule type" value="Genomic_DNA"/>
</dbReference>
<evidence type="ECO:0000256" key="1">
    <source>
        <dbReference type="SAM" id="Phobius"/>
    </source>
</evidence>
<feature type="domain" description="SEA" evidence="2">
    <location>
        <begin position="480"/>
        <end position="601"/>
    </location>
</feature>
<evidence type="ECO:0000313" key="3">
    <source>
        <dbReference type="EMBL" id="KYO41154.1"/>
    </source>
</evidence>
<keyword evidence="1" id="KW-1133">Transmembrane helix</keyword>
<accession>A0A151NWL1</accession>
<dbReference type="PROSITE" id="PS50024">
    <property type="entry name" value="SEA"/>
    <property type="match status" value="7"/>
</dbReference>
<feature type="domain" description="SEA" evidence="2">
    <location>
        <begin position="613"/>
        <end position="728"/>
    </location>
</feature>